<dbReference type="Proteomes" id="UP000193498">
    <property type="component" value="Unassembled WGS sequence"/>
</dbReference>
<dbReference type="AlphaFoldDB" id="A0A1Y1YDZ3"/>
<dbReference type="PANTHER" id="PTHR14237">
    <property type="entry name" value="MOLYBDOPTERIN COFACTOR SULFURASE MOSC"/>
    <property type="match status" value="1"/>
</dbReference>
<dbReference type="EMBL" id="MCFE01000159">
    <property type="protein sequence ID" value="ORX96209.1"/>
    <property type="molecule type" value="Genomic_DNA"/>
</dbReference>
<dbReference type="SUPFAM" id="SSF141673">
    <property type="entry name" value="MOSC N-terminal domain-like"/>
    <property type="match status" value="1"/>
</dbReference>
<accession>A0A1Y1YDZ3</accession>
<dbReference type="InterPro" id="IPR005302">
    <property type="entry name" value="MoCF_Sase_C"/>
</dbReference>
<dbReference type="InParanoid" id="A0A1Y1YDZ3"/>
<evidence type="ECO:0000259" key="1">
    <source>
        <dbReference type="PROSITE" id="PS51340"/>
    </source>
</evidence>
<protein>
    <submittedName>
        <fullName evidence="2">MOSC-domain-containing protein</fullName>
    </submittedName>
</protein>
<reference evidence="2 3" key="1">
    <citation type="submission" date="2016-07" db="EMBL/GenBank/DDBJ databases">
        <title>Pervasive Adenine N6-methylation of Active Genes in Fungi.</title>
        <authorList>
            <consortium name="DOE Joint Genome Institute"/>
            <person name="Mondo S.J."/>
            <person name="Dannebaum R.O."/>
            <person name="Kuo R.C."/>
            <person name="Labutti K."/>
            <person name="Haridas S."/>
            <person name="Kuo A."/>
            <person name="Salamov A."/>
            <person name="Ahrendt S.R."/>
            <person name="Lipzen A."/>
            <person name="Sullivan W."/>
            <person name="Andreopoulos W.B."/>
            <person name="Clum A."/>
            <person name="Lindquist E."/>
            <person name="Daum C."/>
            <person name="Ramamoorthy G.K."/>
            <person name="Gryganskyi A."/>
            <person name="Culley D."/>
            <person name="Magnuson J.K."/>
            <person name="James T.Y."/>
            <person name="O'Malley M.A."/>
            <person name="Stajich J.E."/>
            <person name="Spatafora J.W."/>
            <person name="Visel A."/>
            <person name="Grigoriev I.V."/>
        </authorList>
    </citation>
    <scope>NUCLEOTIDE SEQUENCE [LARGE SCALE GENOMIC DNA]</scope>
    <source>
        <strain evidence="2 3">CBS 931.73</strain>
    </source>
</reference>
<evidence type="ECO:0000313" key="2">
    <source>
        <dbReference type="EMBL" id="ORX96209.1"/>
    </source>
</evidence>
<dbReference type="InterPro" id="IPR011037">
    <property type="entry name" value="Pyrv_Knase-like_insert_dom_sf"/>
</dbReference>
<evidence type="ECO:0000313" key="3">
    <source>
        <dbReference type="Proteomes" id="UP000193498"/>
    </source>
</evidence>
<dbReference type="Pfam" id="PF03473">
    <property type="entry name" value="MOSC"/>
    <property type="match status" value="1"/>
</dbReference>
<dbReference type="GO" id="GO:0030170">
    <property type="term" value="F:pyridoxal phosphate binding"/>
    <property type="evidence" value="ECO:0007669"/>
    <property type="project" value="InterPro"/>
</dbReference>
<dbReference type="OrthoDB" id="17255at2759"/>
<dbReference type="STRING" id="1314790.A0A1Y1YDZ3"/>
<comment type="caution">
    <text evidence="2">The sequence shown here is derived from an EMBL/GenBank/DDBJ whole genome shotgun (WGS) entry which is preliminary data.</text>
</comment>
<sequence length="290" mass="32979">MTNCVVTGIHIYPVKSCKGISVDGATISRTGLLHDRFWMIIDEKDKFVTIREQPKLALVNVEIVLNSETSEKDHLKLSAPGMEHTVELPLQPEPEVYATPEIKTAVFKDTVFVHVASKEASQWVSDYLGVPVRVVVKSRVVRAVTEFMPPKEEFEYEPETAFADEYPINMVSEESLEDLNTRLEVPVQIRNFRPNIVIRGCASYEEDSWKRITIGEKEFFVVCPVARCQMPNTDFDKGERTSLQPLKTLMKYRRVFEKKPYHACFSVSLAPVKLGGEIRVGDVVKVLETK</sequence>
<dbReference type="PROSITE" id="PS51340">
    <property type="entry name" value="MOSC"/>
    <property type="match status" value="1"/>
</dbReference>
<dbReference type="GO" id="GO:0030151">
    <property type="term" value="F:molybdenum ion binding"/>
    <property type="evidence" value="ECO:0007669"/>
    <property type="project" value="InterPro"/>
</dbReference>
<dbReference type="GO" id="GO:0003824">
    <property type="term" value="F:catalytic activity"/>
    <property type="evidence" value="ECO:0007669"/>
    <property type="project" value="InterPro"/>
</dbReference>
<gene>
    <name evidence="2" type="ORF">K493DRAFT_314632</name>
</gene>
<dbReference type="Pfam" id="PF03476">
    <property type="entry name" value="MOSC_N"/>
    <property type="match status" value="1"/>
</dbReference>
<dbReference type="SUPFAM" id="SSF50800">
    <property type="entry name" value="PK beta-barrel domain-like"/>
    <property type="match status" value="1"/>
</dbReference>
<name>A0A1Y1YDZ3_9FUNG</name>
<keyword evidence="3" id="KW-1185">Reference proteome</keyword>
<proteinExistence type="predicted"/>
<dbReference type="InterPro" id="IPR005303">
    <property type="entry name" value="MOCOS_middle"/>
</dbReference>
<organism evidence="2 3">
    <name type="scientific">Basidiobolus meristosporus CBS 931.73</name>
    <dbReference type="NCBI Taxonomy" id="1314790"/>
    <lineage>
        <taxon>Eukaryota</taxon>
        <taxon>Fungi</taxon>
        <taxon>Fungi incertae sedis</taxon>
        <taxon>Zoopagomycota</taxon>
        <taxon>Entomophthoromycotina</taxon>
        <taxon>Basidiobolomycetes</taxon>
        <taxon>Basidiobolales</taxon>
        <taxon>Basidiobolaceae</taxon>
        <taxon>Basidiobolus</taxon>
    </lineage>
</organism>
<dbReference type="PANTHER" id="PTHR14237:SF19">
    <property type="entry name" value="MITOCHONDRIAL AMIDOXIME REDUCING COMPONENT 1"/>
    <property type="match status" value="1"/>
</dbReference>
<feature type="domain" description="MOSC" evidence="1">
    <location>
        <begin position="141"/>
        <end position="287"/>
    </location>
</feature>